<dbReference type="EC" id="6.3.5.13" evidence="2"/>
<dbReference type="SUPFAM" id="SSF52317">
    <property type="entry name" value="Class I glutamine amidotransferase-like"/>
    <property type="match status" value="1"/>
</dbReference>
<dbReference type="PANTHER" id="PTHR21343:SF9">
    <property type="entry name" value="LIPID II ISOGLUTAMINYL SYNTHASE (GLUTAMINE-HYDROLYZING) SUBUNIT GATD"/>
    <property type="match status" value="1"/>
</dbReference>
<proteinExistence type="inferred from homology"/>
<dbReference type="EC" id="3.5.1.2" evidence="2"/>
<dbReference type="CDD" id="cd01750">
    <property type="entry name" value="GATase1_CobQ"/>
    <property type="match status" value="1"/>
</dbReference>
<dbReference type="InterPro" id="IPR043702">
    <property type="entry name" value="Lipid_II_synth_GatD"/>
</dbReference>
<dbReference type="HAMAP" id="MF_02213">
    <property type="entry name" value="Lipid_II_synth_GatD"/>
    <property type="match status" value="1"/>
</dbReference>
<keyword evidence="2" id="KW-0378">Hydrolase</keyword>
<dbReference type="Pfam" id="PF07685">
    <property type="entry name" value="GATase_3"/>
    <property type="match status" value="1"/>
</dbReference>
<protein>
    <recommendedName>
        <fullName evidence="2">Lipid II isoglutaminyl synthase (glutamine-hydrolyzing) subunit GatD</fullName>
        <ecNumber evidence="2">6.3.5.13</ecNumber>
    </recommendedName>
    <alternativeName>
        <fullName evidence="2">Lipid II isoglutaminyl synthase glutaminase subunit</fullName>
        <ecNumber evidence="2">3.5.1.2</ecNumber>
    </alternativeName>
</protein>
<gene>
    <name evidence="2" type="primary">gatD</name>
    <name evidence="4" type="ORF">AUJ73_01835</name>
</gene>
<dbReference type="InterPro" id="IPR029062">
    <property type="entry name" value="Class_I_gatase-like"/>
</dbReference>
<keyword evidence="1 2" id="KW-0315">Glutamine amidotransferase</keyword>
<dbReference type="AlphaFoldDB" id="A0A1J4TTY7"/>
<dbReference type="Proteomes" id="UP000183120">
    <property type="component" value="Unassembled WGS sequence"/>
</dbReference>
<comment type="pathway">
    <text evidence="2">Cell wall biogenesis; peptidoglycan biosynthesis.</text>
</comment>
<dbReference type="GO" id="GO:0008360">
    <property type="term" value="P:regulation of cell shape"/>
    <property type="evidence" value="ECO:0007669"/>
    <property type="project" value="UniProtKB-KW"/>
</dbReference>
<comment type="subunit">
    <text evidence="2">Forms a heterodimer with MurT.</text>
</comment>
<comment type="catalytic activity">
    <reaction evidence="2">
        <text>beta-D-GlcNAc-(1-&gt;4)-Mur2Ac(oyl-L-Ala-gamma-D-Glu-L-Lys-D-Ala-D-Ala)-di-trans,octa-cis-undecaprenyl diphosphate + L-glutamine + ATP + H2O = beta-D-GlcNAc-(1-&gt;4)-Mur2Ac(oyl-L-Ala-D-isoglutaminyl-L-Lys-D-Ala-D-Ala)-di-trans,octa-cis-undecaprenyl diphosphate + L-glutamate + ADP + phosphate + H(+)</text>
        <dbReference type="Rhea" id="RHEA:57928"/>
        <dbReference type="ChEBI" id="CHEBI:15377"/>
        <dbReference type="ChEBI" id="CHEBI:15378"/>
        <dbReference type="ChEBI" id="CHEBI:29985"/>
        <dbReference type="ChEBI" id="CHEBI:30616"/>
        <dbReference type="ChEBI" id="CHEBI:43474"/>
        <dbReference type="ChEBI" id="CHEBI:58359"/>
        <dbReference type="ChEBI" id="CHEBI:60033"/>
        <dbReference type="ChEBI" id="CHEBI:62233"/>
        <dbReference type="ChEBI" id="CHEBI:456216"/>
        <dbReference type="EC" id="6.3.5.13"/>
    </reaction>
</comment>
<feature type="domain" description="CobB/CobQ-like glutamine amidotransferase" evidence="3">
    <location>
        <begin position="9"/>
        <end position="217"/>
    </location>
</feature>
<dbReference type="UniPathway" id="UPA00219"/>
<dbReference type="STRING" id="1805209.AUJ73_01835"/>
<comment type="caution">
    <text evidence="4">The sequence shown here is derived from an EMBL/GenBank/DDBJ whole genome shotgun (WGS) entry which is preliminary data.</text>
</comment>
<dbReference type="InterPro" id="IPR033949">
    <property type="entry name" value="CobQ_GATase1"/>
</dbReference>
<keyword evidence="2" id="KW-0133">Cell shape</keyword>
<evidence type="ECO:0000313" key="4">
    <source>
        <dbReference type="EMBL" id="OIO14673.1"/>
    </source>
</evidence>
<accession>A0A1J4TTY7</accession>
<feature type="active site" description="Nucleophile" evidence="2">
    <location>
        <position position="100"/>
    </location>
</feature>
<dbReference type="EMBL" id="MNUY01000028">
    <property type="protein sequence ID" value="OIO14673.1"/>
    <property type="molecule type" value="Genomic_DNA"/>
</dbReference>
<reference evidence="4 5" key="1">
    <citation type="journal article" date="2016" name="Environ. Microbiol.">
        <title>Genomic resolution of a cold subsurface aquifer community provides metabolic insights for novel microbes adapted to high CO concentrations.</title>
        <authorList>
            <person name="Probst A.J."/>
            <person name="Castelle C.J."/>
            <person name="Singh A."/>
            <person name="Brown C.T."/>
            <person name="Anantharaman K."/>
            <person name="Sharon I."/>
            <person name="Hug L.A."/>
            <person name="Burstein D."/>
            <person name="Emerson J.B."/>
            <person name="Thomas B.C."/>
            <person name="Banfield J.F."/>
        </authorList>
    </citation>
    <scope>NUCLEOTIDE SEQUENCE [LARGE SCALE GENOMIC DNA]</scope>
    <source>
        <strain evidence="4">CG1_02_37_22</strain>
    </source>
</reference>
<organism evidence="4 5">
    <name type="scientific">Candidatus Gottesmanbacteria bacterium CG1_02_37_22</name>
    <dbReference type="NCBI Taxonomy" id="1805209"/>
    <lineage>
        <taxon>Bacteria</taxon>
        <taxon>Candidatus Gottesmaniibacteriota</taxon>
    </lineage>
</organism>
<dbReference type="GO" id="GO:0009236">
    <property type="term" value="P:cobalamin biosynthetic process"/>
    <property type="evidence" value="ECO:0007669"/>
    <property type="project" value="InterPro"/>
</dbReference>
<evidence type="ECO:0000313" key="5">
    <source>
        <dbReference type="Proteomes" id="UP000183120"/>
    </source>
</evidence>
<dbReference type="InterPro" id="IPR011698">
    <property type="entry name" value="GATase_3"/>
</dbReference>
<keyword evidence="2" id="KW-0961">Cell wall biogenesis/degradation</keyword>
<comment type="similarity">
    <text evidence="2">Belongs to the CobB/CobQ family. GatD subfamily.</text>
</comment>
<feature type="active site" evidence="2">
    <location>
        <position position="210"/>
    </location>
</feature>
<feature type="binding site" evidence="2">
    <location>
        <position position="137"/>
    </location>
    <ligand>
        <name>substrate</name>
    </ligand>
</feature>
<evidence type="ECO:0000259" key="3">
    <source>
        <dbReference type="Pfam" id="PF07685"/>
    </source>
</evidence>
<dbReference type="GO" id="GO:0140282">
    <property type="term" value="F:carbon-nitrogen ligase activity on lipid II"/>
    <property type="evidence" value="ECO:0007669"/>
    <property type="project" value="UniProtKB-UniRule"/>
</dbReference>
<dbReference type="GO" id="GO:0071555">
    <property type="term" value="P:cell wall organization"/>
    <property type="evidence" value="ECO:0007669"/>
    <property type="project" value="UniProtKB-KW"/>
</dbReference>
<evidence type="ECO:0000256" key="2">
    <source>
        <dbReference type="HAMAP-Rule" id="MF_02213"/>
    </source>
</evidence>
<comment type="function">
    <text evidence="2">The lipid II isoglutaminyl synthase complex catalyzes the formation of alpha-D-isoglutamine in the cell wall lipid II stem peptide. The GatD subunit catalyzes the hydrolysis of glutamine to glutamate and ammonia. The resulting ammonia molecule is channeled to the active site of MurT.</text>
</comment>
<comment type="catalytic activity">
    <reaction evidence="2">
        <text>L-glutamine + H2O = L-glutamate + NH4(+)</text>
        <dbReference type="Rhea" id="RHEA:15889"/>
        <dbReference type="ChEBI" id="CHEBI:15377"/>
        <dbReference type="ChEBI" id="CHEBI:28938"/>
        <dbReference type="ChEBI" id="CHEBI:29985"/>
        <dbReference type="ChEBI" id="CHEBI:58359"/>
        <dbReference type="EC" id="3.5.1.2"/>
    </reaction>
</comment>
<sequence length="262" mass="29575">MKKMRVSLTIGWLYPDLMSTYGDRGNVICLKKRCLWRDITVGILPINLDTSRKEILNSDLIIGGGAQDRQQTIVIKDLTANKATVLKKMFKRGIPGLFVCGSPQLLGHYYMTGDGTRLKGLSIFDFVTKHFGHNKPRCIGNTVGEMLNSKLETRNSKFKKTIVGFENHGGRTYLGKNVEPFAKVLVGYGNNGEDGFEGAVFQNVIACYYHGPFLAKNPHIADWLISKAMEIKYTKMIELEPLDDTLEWQAHDYILKKLNVRL</sequence>
<evidence type="ECO:0000256" key="1">
    <source>
        <dbReference type="ARBA" id="ARBA00022962"/>
    </source>
</evidence>
<dbReference type="PANTHER" id="PTHR21343">
    <property type="entry name" value="DETHIOBIOTIN SYNTHETASE"/>
    <property type="match status" value="1"/>
</dbReference>
<keyword evidence="2" id="KW-0436">Ligase</keyword>
<name>A0A1J4TTY7_9BACT</name>
<dbReference type="GO" id="GO:0004359">
    <property type="term" value="F:glutaminase activity"/>
    <property type="evidence" value="ECO:0007669"/>
    <property type="project" value="UniProtKB-UniRule"/>
</dbReference>
<dbReference type="GO" id="GO:0009252">
    <property type="term" value="P:peptidoglycan biosynthetic process"/>
    <property type="evidence" value="ECO:0007669"/>
    <property type="project" value="UniProtKB-UniRule"/>
</dbReference>
<keyword evidence="2" id="KW-0573">Peptidoglycan synthesis</keyword>